<dbReference type="InterPro" id="IPR055372">
    <property type="entry name" value="CBM96"/>
</dbReference>
<dbReference type="OrthoDB" id="9816550at2"/>
<evidence type="ECO:0000313" key="9">
    <source>
        <dbReference type="EMBL" id="TQL75999.1"/>
    </source>
</evidence>
<dbReference type="EMBL" id="VFOW01000001">
    <property type="protein sequence ID" value="TQL75999.1"/>
    <property type="molecule type" value="Genomic_DNA"/>
</dbReference>
<evidence type="ECO:0000256" key="7">
    <source>
        <dbReference type="SAM" id="MobiDB-lite"/>
    </source>
</evidence>
<evidence type="ECO:0000256" key="6">
    <source>
        <dbReference type="PROSITE-ProRule" id="PRU01100"/>
    </source>
</evidence>
<reference evidence="9 10" key="1">
    <citation type="submission" date="2019-06" db="EMBL/GenBank/DDBJ databases">
        <title>Sequencing the genomes of 1000 actinobacteria strains.</title>
        <authorList>
            <person name="Klenk H.-P."/>
        </authorList>
    </citation>
    <scope>NUCLEOTIDE SEQUENCE [LARGE SCALE GENOMIC DNA]</scope>
    <source>
        <strain evidence="9 10">DSM 45928</strain>
    </source>
</reference>
<dbReference type="NCBIfam" id="NF033679">
    <property type="entry name" value="DNRLRE_dom"/>
    <property type="match status" value="1"/>
</dbReference>
<evidence type="ECO:0000256" key="3">
    <source>
        <dbReference type="ARBA" id="ARBA00022729"/>
    </source>
</evidence>
<name>A0A543ATV3_9ACTN</name>
<keyword evidence="3" id="KW-0732">Signal</keyword>
<dbReference type="Proteomes" id="UP000317043">
    <property type="component" value="Unassembled WGS sequence"/>
</dbReference>
<evidence type="ECO:0000256" key="2">
    <source>
        <dbReference type="ARBA" id="ARBA00022525"/>
    </source>
</evidence>
<evidence type="ECO:0000256" key="5">
    <source>
        <dbReference type="ARBA" id="ARBA00023295"/>
    </source>
</evidence>
<evidence type="ECO:0000259" key="8">
    <source>
        <dbReference type="PROSITE" id="PS51764"/>
    </source>
</evidence>
<feature type="region of interest" description="Disordered" evidence="7">
    <location>
        <begin position="180"/>
        <end position="223"/>
    </location>
</feature>
<dbReference type="InterPro" id="IPR017853">
    <property type="entry name" value="GH"/>
</dbReference>
<dbReference type="Pfam" id="PF24517">
    <property type="entry name" value="CBM96"/>
    <property type="match status" value="1"/>
</dbReference>
<dbReference type="GO" id="GO:0005576">
    <property type="term" value="C:extracellular region"/>
    <property type="evidence" value="ECO:0007669"/>
    <property type="project" value="UniProtKB-SubCell"/>
</dbReference>
<comment type="caution">
    <text evidence="9">The sequence shown here is derived from an EMBL/GenBank/DDBJ whole genome shotgun (WGS) entry which is preliminary data.</text>
</comment>
<dbReference type="InParanoid" id="A0A543ATV3"/>
<gene>
    <name evidence="9" type="ORF">FB566_1519</name>
</gene>
<dbReference type="Gene3D" id="3.20.20.80">
    <property type="entry name" value="Glycosidases"/>
    <property type="match status" value="1"/>
</dbReference>
<accession>A0A543ATV3</accession>
<protein>
    <recommendedName>
        <fullName evidence="8">GH26 domain-containing protein</fullName>
    </recommendedName>
</protein>
<comment type="similarity">
    <text evidence="6">Belongs to the glycosyl hydrolase 26 family.</text>
</comment>
<dbReference type="InterPro" id="IPR022790">
    <property type="entry name" value="GH26_dom"/>
</dbReference>
<comment type="subcellular location">
    <subcellularLocation>
        <location evidence="1">Secreted</location>
    </subcellularLocation>
</comment>
<dbReference type="PROSITE" id="PS51764">
    <property type="entry name" value="GH26"/>
    <property type="match status" value="1"/>
</dbReference>
<keyword evidence="10" id="KW-1185">Reference proteome</keyword>
<dbReference type="Pfam" id="PF02156">
    <property type="entry name" value="Glyco_hydro_26"/>
    <property type="match status" value="1"/>
</dbReference>
<dbReference type="AlphaFoldDB" id="A0A543ATV3"/>
<feature type="active site" description="Nucleophile" evidence="6">
    <location>
        <position position="472"/>
    </location>
</feature>
<proteinExistence type="inferred from homology"/>
<organism evidence="9 10">
    <name type="scientific">Stackebrandtia endophytica</name>
    <dbReference type="NCBI Taxonomy" id="1496996"/>
    <lineage>
        <taxon>Bacteria</taxon>
        <taxon>Bacillati</taxon>
        <taxon>Actinomycetota</taxon>
        <taxon>Actinomycetes</taxon>
        <taxon>Glycomycetales</taxon>
        <taxon>Glycomycetaceae</taxon>
        <taxon>Stackebrandtia</taxon>
    </lineage>
</organism>
<dbReference type="RefSeq" id="WP_142036746.1">
    <property type="nucleotide sequence ID" value="NZ_JBHTGS010000001.1"/>
</dbReference>
<evidence type="ECO:0000256" key="1">
    <source>
        <dbReference type="ARBA" id="ARBA00004613"/>
    </source>
</evidence>
<feature type="active site" description="Proton donor" evidence="6">
    <location>
        <position position="353"/>
    </location>
</feature>
<keyword evidence="2" id="KW-0964">Secreted</keyword>
<evidence type="ECO:0000313" key="10">
    <source>
        <dbReference type="Proteomes" id="UP000317043"/>
    </source>
</evidence>
<dbReference type="SUPFAM" id="SSF51445">
    <property type="entry name" value="(Trans)glycosidases"/>
    <property type="match status" value="1"/>
</dbReference>
<keyword evidence="4 6" id="KW-0378">Hydrolase</keyword>
<feature type="domain" description="GH26" evidence="8">
    <location>
        <begin position="230"/>
        <end position="542"/>
    </location>
</feature>
<evidence type="ECO:0000256" key="4">
    <source>
        <dbReference type="ARBA" id="ARBA00022801"/>
    </source>
</evidence>
<dbReference type="GO" id="GO:0004553">
    <property type="term" value="F:hydrolase activity, hydrolyzing O-glycosyl compounds"/>
    <property type="evidence" value="ECO:0007669"/>
    <property type="project" value="InterPro"/>
</dbReference>
<keyword evidence="5 6" id="KW-0326">Glycosidase</keyword>
<sequence>MGKARKRRFLTGTMVLAVVLAGLTAGHGLGLLEFSPLPIAGAEQPGLAAKGDTYTMGDQPERNSGSATELHVGVSDEAGVAVGYLRFAIPTVGQPSAAALQLSMVEPGVAGLLEISQVDPAWSEGVLTAAEAPPLGRVLDTVAVSADARTVEFDVSQAVRPGRVASFAVTTPATGKLWRMHSRESTSGAPSLRLEMPPVGVRSPGTPEDPGSEPTRRPLAGPVEATPVGEEPCETDELLVPSCGALLGVAPGAHVPGSKTEALLRFEELTGRQQHIYHAYHRGRGELFPTADQIAIATDPQRPRALFLNWKPTDVTWAQIAAGDPQTDAYLDELARHIATEFDRPMFFTVHHEPENDVVPEAGSGYTATDYADMFRYVVERLRAGGADKLVTVMVYMAYLKWTAQPWHGDLYPGDDVVDWVGWDTYGYSEPGHGFGDFAELVNRVSDANPEWPGFYNWAAVNFPDKPLMIAEWGVWYSEDNPLHQAKVFQHATDQLSHFPRLKAVVYFESENAEGRDSRVQNEPRGLDAYRTLADSKTFATKLRT</sequence>